<reference evidence="1" key="2">
    <citation type="journal article" date="2007" name="Science">
        <title>Draft genome sequence of the sexually transmitted pathogen Trichomonas vaginalis.</title>
        <authorList>
            <person name="Carlton J.M."/>
            <person name="Hirt R.P."/>
            <person name="Silva J.C."/>
            <person name="Delcher A.L."/>
            <person name="Schatz M."/>
            <person name="Zhao Q."/>
            <person name="Wortman J.R."/>
            <person name="Bidwell S.L."/>
            <person name="Alsmark U.C.M."/>
            <person name="Besteiro S."/>
            <person name="Sicheritz-Ponten T."/>
            <person name="Noel C.J."/>
            <person name="Dacks J.B."/>
            <person name="Foster P.G."/>
            <person name="Simillion C."/>
            <person name="Van de Peer Y."/>
            <person name="Miranda-Saavedra D."/>
            <person name="Barton G.J."/>
            <person name="Westrop G.D."/>
            <person name="Mueller S."/>
            <person name="Dessi D."/>
            <person name="Fiori P.L."/>
            <person name="Ren Q."/>
            <person name="Paulsen I."/>
            <person name="Zhang H."/>
            <person name="Bastida-Corcuera F.D."/>
            <person name="Simoes-Barbosa A."/>
            <person name="Brown M.T."/>
            <person name="Hayes R.D."/>
            <person name="Mukherjee M."/>
            <person name="Okumura C.Y."/>
            <person name="Schneider R."/>
            <person name="Smith A.J."/>
            <person name="Vanacova S."/>
            <person name="Villalvazo M."/>
            <person name="Haas B.J."/>
            <person name="Pertea M."/>
            <person name="Feldblyum T.V."/>
            <person name="Utterback T.R."/>
            <person name="Shu C.L."/>
            <person name="Osoegawa K."/>
            <person name="de Jong P.J."/>
            <person name="Hrdy I."/>
            <person name="Horvathova L."/>
            <person name="Zubacova Z."/>
            <person name="Dolezal P."/>
            <person name="Malik S.B."/>
            <person name="Logsdon J.M. Jr."/>
            <person name="Henze K."/>
            <person name="Gupta A."/>
            <person name="Wang C.C."/>
            <person name="Dunne R.L."/>
            <person name="Upcroft J.A."/>
            <person name="Upcroft P."/>
            <person name="White O."/>
            <person name="Salzberg S.L."/>
            <person name="Tang P."/>
            <person name="Chiu C.-H."/>
            <person name="Lee Y.-S."/>
            <person name="Embley T.M."/>
            <person name="Coombs G.H."/>
            <person name="Mottram J.C."/>
            <person name="Tachezy J."/>
            <person name="Fraser-Liggett C.M."/>
            <person name="Johnson P.J."/>
        </authorList>
    </citation>
    <scope>NUCLEOTIDE SEQUENCE [LARGE SCALE GENOMIC DNA]</scope>
    <source>
        <strain evidence="1">G3</strain>
    </source>
</reference>
<dbReference type="KEGG" id="tva:4766513"/>
<evidence type="ECO:0000313" key="2">
    <source>
        <dbReference type="Proteomes" id="UP000001542"/>
    </source>
</evidence>
<organism evidence="1 2">
    <name type="scientific">Trichomonas vaginalis (strain ATCC PRA-98 / G3)</name>
    <dbReference type="NCBI Taxonomy" id="412133"/>
    <lineage>
        <taxon>Eukaryota</taxon>
        <taxon>Metamonada</taxon>
        <taxon>Parabasalia</taxon>
        <taxon>Trichomonadida</taxon>
        <taxon>Trichomonadidae</taxon>
        <taxon>Trichomonas</taxon>
    </lineage>
</organism>
<dbReference type="InParanoid" id="A2EFB0"/>
<proteinExistence type="predicted"/>
<dbReference type="AlphaFoldDB" id="A2EFB0"/>
<reference evidence="1" key="1">
    <citation type="submission" date="2006-10" db="EMBL/GenBank/DDBJ databases">
        <authorList>
            <person name="Amadeo P."/>
            <person name="Zhao Q."/>
            <person name="Wortman J."/>
            <person name="Fraser-Liggett C."/>
            <person name="Carlton J."/>
        </authorList>
    </citation>
    <scope>NUCLEOTIDE SEQUENCE</scope>
    <source>
        <strain evidence="1">G3</strain>
    </source>
</reference>
<dbReference type="RefSeq" id="XP_001320830.1">
    <property type="nucleotide sequence ID" value="XM_001320795.1"/>
</dbReference>
<name>A2EFB0_TRIV3</name>
<keyword evidence="2" id="KW-1185">Reference proteome</keyword>
<dbReference type="VEuPathDB" id="TrichDB:TVAG_239670"/>
<dbReference type="EMBL" id="DS113374">
    <property type="protein sequence ID" value="EAY08607.1"/>
    <property type="molecule type" value="Genomic_DNA"/>
</dbReference>
<dbReference type="VEuPathDB" id="TrichDB:TVAGG3_0430620"/>
<protein>
    <submittedName>
        <fullName evidence="1">Uncharacterized protein</fullName>
    </submittedName>
</protein>
<gene>
    <name evidence="1" type="ORF">TVAG_239670</name>
</gene>
<dbReference type="Proteomes" id="UP000001542">
    <property type="component" value="Unassembled WGS sequence"/>
</dbReference>
<accession>A2EFB0</accession>
<sequence length="686" mass="79219">MNLSKAECEAIFSETFERNFSVSINGEHHVKKKCVLNALLLCIADLEKLAPSIYIWLPNWSFAVEANPNHKTIVMTEKIHDQQYKIKIKSKKLDIIDAWNAKMLSYLETFRDIEFGNAQFPVKGTVDGKALQLKLMMTPYEFTVTDREGNVMFEADRDENTRIHIPEDHTARMQLQNDYKSITVKFAEDVKLGVALLICNSKVPEVPVQTLISIDDVDVPELNMSLSDFAPILDNPGMESSMMSMGSMASMPSLIGQSESNFIMKDLAEIRDERKKKKGMIIDDTDPEVIRKNLDRKYRQLVKKITIAQSNDPNEQLDLLAANRKVPKLTKQPADMYEFPDSEMGAPLFQNTDPIYMETKPLTHEEPINLFYEFNFDSAVQRLKRLPEMKDFEAPDKKDAMPFTELVKTIIHNTEWAERPLCAAGILLQGRKVSIEELYKNLNEVSFSIFEIQKILREMKVTNEEECVLMFNALFKENLVYNFYTTLETSIVFKRDTYECDALVVCPNFCLEVGSLFDSPVMDCKYKTLPFAADIIPHVRIANYMREMKTSKYVDCIEQSETDEIMPLDRILFALVYLLGDGPDTQLRNIWFNIEKDEKIEKGVIYGVTPEQKAVYFLLDLIRKNKLSHHIIYAMENSRYSELAQEMIYTADQVIDLNKILEFKENDKFAENTARHILQLFDGFNK</sequence>
<evidence type="ECO:0000313" key="1">
    <source>
        <dbReference type="EMBL" id="EAY08607.1"/>
    </source>
</evidence>